<protein>
    <recommendedName>
        <fullName evidence="6">Protein kinase domain-containing protein</fullName>
    </recommendedName>
</protein>
<dbReference type="GO" id="GO:0035556">
    <property type="term" value="P:intracellular signal transduction"/>
    <property type="evidence" value="ECO:0007669"/>
    <property type="project" value="TreeGrafter"/>
</dbReference>
<feature type="domain" description="Protein kinase" evidence="6">
    <location>
        <begin position="1"/>
        <end position="176"/>
    </location>
</feature>
<evidence type="ECO:0000256" key="2">
    <source>
        <dbReference type="ARBA" id="ARBA00022679"/>
    </source>
</evidence>
<feature type="non-terminal residue" evidence="7">
    <location>
        <position position="1"/>
    </location>
</feature>
<dbReference type="EMBL" id="BDIP01003590">
    <property type="protein sequence ID" value="GIQ87894.1"/>
    <property type="molecule type" value="Genomic_DNA"/>
</dbReference>
<proteinExistence type="predicted"/>
<dbReference type="Pfam" id="PF00069">
    <property type="entry name" value="Pkinase"/>
    <property type="match status" value="1"/>
</dbReference>
<dbReference type="PANTHER" id="PTHR24346:SF82">
    <property type="entry name" value="KP78A-RELATED"/>
    <property type="match status" value="1"/>
</dbReference>
<sequence length="289" mass="32163">MEYVPGGELFTLLVQQQQLPENTARALFQQIVSAVHYCHRRMVVHRDLKPENLLLDSRDRIKIGDFGLSNTLAEGDFLRTSCGSPNYAAPEVISGEVYLGPAVDVWSLGVILYALLAGQLPFDDHSIPTLFRNIREARYHMPRTVSAGAASLIRCMLLKDPGERATLQDVRQHPWFDTDLPAYISQGFERDLEDRIPVRQDVLARVGQYGFDMQVVSRALRNNVSTSGTVLYRLILASVTDLGDAEPAHAFGDVYVPTFSRIENTAVCTRSGTTFGLGFRLSGAMDSER</sequence>
<dbReference type="GO" id="GO:0005524">
    <property type="term" value="F:ATP binding"/>
    <property type="evidence" value="ECO:0007669"/>
    <property type="project" value="UniProtKB-KW"/>
</dbReference>
<dbReference type="AlphaFoldDB" id="A0A9K3D2M5"/>
<dbReference type="PANTHER" id="PTHR24346">
    <property type="entry name" value="MAP/MICROTUBULE AFFINITY-REGULATING KINASE"/>
    <property type="match status" value="1"/>
</dbReference>
<organism evidence="7 8">
    <name type="scientific">Kipferlia bialata</name>
    <dbReference type="NCBI Taxonomy" id="797122"/>
    <lineage>
        <taxon>Eukaryota</taxon>
        <taxon>Metamonada</taxon>
        <taxon>Carpediemonas-like organisms</taxon>
        <taxon>Kipferlia</taxon>
    </lineage>
</organism>
<reference evidence="7 8" key="1">
    <citation type="journal article" date="2018" name="PLoS ONE">
        <title>The draft genome of Kipferlia bialata reveals reductive genome evolution in fornicate parasites.</title>
        <authorList>
            <person name="Tanifuji G."/>
            <person name="Takabayashi S."/>
            <person name="Kume K."/>
            <person name="Takagi M."/>
            <person name="Nakayama T."/>
            <person name="Kamikawa R."/>
            <person name="Inagaki Y."/>
            <person name="Hashimoto T."/>
        </authorList>
    </citation>
    <scope>NUCLEOTIDE SEQUENCE [LARGE SCALE GENOMIC DNA]</scope>
    <source>
        <strain evidence="7">NY0173</strain>
    </source>
</reference>
<comment type="caution">
    <text evidence="7">The sequence shown here is derived from an EMBL/GenBank/DDBJ whole genome shotgun (WGS) entry which is preliminary data.</text>
</comment>
<dbReference type="InterPro" id="IPR008271">
    <property type="entry name" value="Ser/Thr_kinase_AS"/>
</dbReference>
<evidence type="ECO:0000256" key="3">
    <source>
        <dbReference type="ARBA" id="ARBA00022741"/>
    </source>
</evidence>
<dbReference type="GO" id="GO:0005737">
    <property type="term" value="C:cytoplasm"/>
    <property type="evidence" value="ECO:0007669"/>
    <property type="project" value="TreeGrafter"/>
</dbReference>
<evidence type="ECO:0000256" key="1">
    <source>
        <dbReference type="ARBA" id="ARBA00022527"/>
    </source>
</evidence>
<dbReference type="Proteomes" id="UP000265618">
    <property type="component" value="Unassembled WGS sequence"/>
</dbReference>
<name>A0A9K3D2M5_9EUKA</name>
<keyword evidence="2" id="KW-0808">Transferase</keyword>
<evidence type="ECO:0000259" key="6">
    <source>
        <dbReference type="PROSITE" id="PS50011"/>
    </source>
</evidence>
<evidence type="ECO:0000256" key="4">
    <source>
        <dbReference type="ARBA" id="ARBA00022777"/>
    </source>
</evidence>
<keyword evidence="5" id="KW-0067">ATP-binding</keyword>
<dbReference type="FunFam" id="1.10.510.10:FF:000571">
    <property type="entry name" value="Maternal embryonic leucine zipper kinase"/>
    <property type="match status" value="1"/>
</dbReference>
<dbReference type="Gene3D" id="1.10.510.10">
    <property type="entry name" value="Transferase(Phosphotransferase) domain 1"/>
    <property type="match status" value="1"/>
</dbReference>
<dbReference type="PROSITE" id="PS50011">
    <property type="entry name" value="PROTEIN_KINASE_DOM"/>
    <property type="match status" value="1"/>
</dbReference>
<keyword evidence="8" id="KW-1185">Reference proteome</keyword>
<dbReference type="InterPro" id="IPR011009">
    <property type="entry name" value="Kinase-like_dom_sf"/>
</dbReference>
<dbReference type="GO" id="GO:0004674">
    <property type="term" value="F:protein serine/threonine kinase activity"/>
    <property type="evidence" value="ECO:0007669"/>
    <property type="project" value="UniProtKB-KW"/>
</dbReference>
<gene>
    <name evidence="7" type="ORF">KIPB_010030</name>
</gene>
<keyword evidence="3" id="KW-0547">Nucleotide-binding</keyword>
<evidence type="ECO:0000256" key="5">
    <source>
        <dbReference type="ARBA" id="ARBA00022840"/>
    </source>
</evidence>
<dbReference type="SUPFAM" id="SSF56112">
    <property type="entry name" value="Protein kinase-like (PK-like)"/>
    <property type="match status" value="1"/>
</dbReference>
<evidence type="ECO:0000313" key="7">
    <source>
        <dbReference type="EMBL" id="GIQ87894.1"/>
    </source>
</evidence>
<keyword evidence="4" id="KW-0418">Kinase</keyword>
<dbReference type="InterPro" id="IPR000719">
    <property type="entry name" value="Prot_kinase_dom"/>
</dbReference>
<accession>A0A9K3D2M5</accession>
<evidence type="ECO:0000313" key="8">
    <source>
        <dbReference type="Proteomes" id="UP000265618"/>
    </source>
</evidence>
<dbReference type="OrthoDB" id="193931at2759"/>
<dbReference type="SMART" id="SM00220">
    <property type="entry name" value="S_TKc"/>
    <property type="match status" value="1"/>
</dbReference>
<keyword evidence="1" id="KW-0723">Serine/threonine-protein kinase</keyword>
<dbReference type="PROSITE" id="PS00108">
    <property type="entry name" value="PROTEIN_KINASE_ST"/>
    <property type="match status" value="1"/>
</dbReference>